<dbReference type="EMBL" id="BARS01020038">
    <property type="protein sequence ID" value="GAG02666.1"/>
    <property type="molecule type" value="Genomic_DNA"/>
</dbReference>
<dbReference type="AlphaFoldDB" id="X0VQ21"/>
<protein>
    <submittedName>
        <fullName evidence="1">Uncharacterized protein</fullName>
    </submittedName>
</protein>
<sequence>DKPSEIFKRRCEDEKNHWKIHQEIRERGRTDVSEANRRVR</sequence>
<evidence type="ECO:0000313" key="1">
    <source>
        <dbReference type="EMBL" id="GAG02666.1"/>
    </source>
</evidence>
<gene>
    <name evidence="1" type="ORF">S01H1_32377</name>
</gene>
<comment type="caution">
    <text evidence="1">The sequence shown here is derived from an EMBL/GenBank/DDBJ whole genome shotgun (WGS) entry which is preliminary data.</text>
</comment>
<feature type="non-terminal residue" evidence="1">
    <location>
        <position position="1"/>
    </location>
</feature>
<reference evidence="1" key="1">
    <citation type="journal article" date="2014" name="Front. Microbiol.">
        <title>High frequency of phylogenetically diverse reductive dehalogenase-homologous genes in deep subseafloor sedimentary metagenomes.</title>
        <authorList>
            <person name="Kawai M."/>
            <person name="Futagami T."/>
            <person name="Toyoda A."/>
            <person name="Takaki Y."/>
            <person name="Nishi S."/>
            <person name="Hori S."/>
            <person name="Arai W."/>
            <person name="Tsubouchi T."/>
            <person name="Morono Y."/>
            <person name="Uchiyama I."/>
            <person name="Ito T."/>
            <person name="Fujiyama A."/>
            <person name="Inagaki F."/>
            <person name="Takami H."/>
        </authorList>
    </citation>
    <scope>NUCLEOTIDE SEQUENCE</scope>
    <source>
        <strain evidence="1">Expedition CK06-06</strain>
    </source>
</reference>
<accession>X0VQ21</accession>
<organism evidence="1">
    <name type="scientific">marine sediment metagenome</name>
    <dbReference type="NCBI Taxonomy" id="412755"/>
    <lineage>
        <taxon>unclassified sequences</taxon>
        <taxon>metagenomes</taxon>
        <taxon>ecological metagenomes</taxon>
    </lineage>
</organism>
<proteinExistence type="predicted"/>
<name>X0VQ21_9ZZZZ</name>